<proteinExistence type="predicted"/>
<name>A0A8T0IGI1_CERPU</name>
<dbReference type="EMBL" id="CM026423">
    <property type="protein sequence ID" value="KAG0582874.1"/>
    <property type="molecule type" value="Genomic_DNA"/>
</dbReference>
<reference evidence="1" key="1">
    <citation type="submission" date="2020-06" db="EMBL/GenBank/DDBJ databases">
        <title>WGS assembly of Ceratodon purpureus strain R40.</title>
        <authorList>
            <person name="Carey S.B."/>
            <person name="Jenkins J."/>
            <person name="Shu S."/>
            <person name="Lovell J.T."/>
            <person name="Sreedasyam A."/>
            <person name="Maumus F."/>
            <person name="Tiley G.P."/>
            <person name="Fernandez-Pozo N."/>
            <person name="Barry K."/>
            <person name="Chen C."/>
            <person name="Wang M."/>
            <person name="Lipzen A."/>
            <person name="Daum C."/>
            <person name="Saski C.A."/>
            <person name="Payton A.C."/>
            <person name="Mcbreen J.C."/>
            <person name="Conrad R.E."/>
            <person name="Kollar L.M."/>
            <person name="Olsson S."/>
            <person name="Huttunen S."/>
            <person name="Landis J.B."/>
            <person name="Wickett N.J."/>
            <person name="Johnson M.G."/>
            <person name="Rensing S.A."/>
            <person name="Grimwood J."/>
            <person name="Schmutz J."/>
            <person name="Mcdaniel S.F."/>
        </authorList>
    </citation>
    <scope>NUCLEOTIDE SEQUENCE</scope>
    <source>
        <strain evidence="1">R40</strain>
    </source>
</reference>
<sequence>MEMEMERAEDAFVHTEVDTGVGQSVSVGLDAALWSTLPKELIRFICARLPLPKLLRLQHTARVENWKLNLDDSEFRQLCAKTHTNMCAIMVPEYGSGVVFNLELHSGESVLWRKLKLPIEEPDYVSRGRSNIMSSADGGLVCFALKFQSPENEETMVILVVNPLTGDCKELPAHGMCPVELKMMQLVMDRETKLYQVILVGPKSGNGGGTQAMLYHSGTGVWANAKEFTGLFFGLQYCFYVSVMKYDMIGPCVYDCAAEKLHCLDRDTFRSIYISNHRVDVALLQDHFFALTHEDHGKAGHLQNYGLCEYQIQLQQDGVRCLKLKDHHEVQTELLVSGTENIWLCKGFLLLTGCRANLTTDPNDVPIYGAWLCNMSTGDWLEIQSFSTFLGDWQYYFDISTNLLCELQWDAVP</sequence>
<evidence type="ECO:0000313" key="2">
    <source>
        <dbReference type="Proteomes" id="UP000822688"/>
    </source>
</evidence>
<comment type="caution">
    <text evidence="1">The sequence shown here is derived from an EMBL/GenBank/DDBJ whole genome shotgun (WGS) entry which is preliminary data.</text>
</comment>
<gene>
    <name evidence="1" type="ORF">KC19_3G092500</name>
</gene>
<protein>
    <recommendedName>
        <fullName evidence="3">F-box domain-containing protein</fullName>
    </recommendedName>
</protein>
<accession>A0A8T0IGI1</accession>
<dbReference type="AlphaFoldDB" id="A0A8T0IGI1"/>
<dbReference type="InterPro" id="IPR050796">
    <property type="entry name" value="SCF_F-box_component"/>
</dbReference>
<organism evidence="1 2">
    <name type="scientific">Ceratodon purpureus</name>
    <name type="common">Fire moss</name>
    <name type="synonym">Dicranum purpureum</name>
    <dbReference type="NCBI Taxonomy" id="3225"/>
    <lineage>
        <taxon>Eukaryota</taxon>
        <taxon>Viridiplantae</taxon>
        <taxon>Streptophyta</taxon>
        <taxon>Embryophyta</taxon>
        <taxon>Bryophyta</taxon>
        <taxon>Bryophytina</taxon>
        <taxon>Bryopsida</taxon>
        <taxon>Dicranidae</taxon>
        <taxon>Pseudoditrichales</taxon>
        <taxon>Ditrichaceae</taxon>
        <taxon>Ceratodon</taxon>
    </lineage>
</organism>
<evidence type="ECO:0000313" key="1">
    <source>
        <dbReference type="EMBL" id="KAG0582874.1"/>
    </source>
</evidence>
<dbReference type="PANTHER" id="PTHR31672:SF2">
    <property type="entry name" value="F-BOX DOMAIN-CONTAINING PROTEIN"/>
    <property type="match status" value="1"/>
</dbReference>
<dbReference type="Proteomes" id="UP000822688">
    <property type="component" value="Chromosome 3"/>
</dbReference>
<dbReference type="PANTHER" id="PTHR31672">
    <property type="entry name" value="BNACNNG10540D PROTEIN"/>
    <property type="match status" value="1"/>
</dbReference>
<evidence type="ECO:0008006" key="3">
    <source>
        <dbReference type="Google" id="ProtNLM"/>
    </source>
</evidence>
<keyword evidence="2" id="KW-1185">Reference proteome</keyword>